<evidence type="ECO:0000256" key="8">
    <source>
        <dbReference type="PIRSR" id="PIRSR016262-3"/>
    </source>
</evidence>
<feature type="binding site" evidence="7">
    <location>
        <begin position="76"/>
        <end position="83"/>
    </location>
    <ligand>
        <name>substrate</name>
    </ligand>
</feature>
<comment type="pathway">
    <text evidence="1 5">Protein modification; protein lipoylation via endogenous pathway; protein N(6)-(lipoyl)lysine from octanoyl-[acyl-carrier-protein]: step 1/2.</text>
</comment>
<dbReference type="PANTHER" id="PTHR10993:SF7">
    <property type="entry name" value="LIPOYLTRANSFERASE 2, MITOCHONDRIAL-RELATED"/>
    <property type="match status" value="1"/>
</dbReference>
<dbReference type="HOGENOM" id="CLU_035168_1_1_7"/>
<comment type="function">
    <text evidence="4 5">Catalyzes the transfer of endogenously produced octanoic acid from octanoyl-acyl-carrier-protein onto the lipoyl domains of lipoate-dependent enzymes. Lipoyl-ACP can also act as a substrate although octanoyl-ACP is likely to be the physiological substrate.</text>
</comment>
<dbReference type="AlphaFoldDB" id="D0LKT6"/>
<evidence type="ECO:0000256" key="3">
    <source>
        <dbReference type="ARBA" id="ARBA00023315"/>
    </source>
</evidence>
<dbReference type="Pfam" id="PF21948">
    <property type="entry name" value="LplA-B_cat"/>
    <property type="match status" value="1"/>
</dbReference>
<dbReference type="InterPro" id="IPR000544">
    <property type="entry name" value="Octanoyltransferase"/>
</dbReference>
<dbReference type="OrthoDB" id="9787061at2"/>
<dbReference type="PANTHER" id="PTHR10993">
    <property type="entry name" value="OCTANOYLTRANSFERASE"/>
    <property type="match status" value="1"/>
</dbReference>
<evidence type="ECO:0000256" key="6">
    <source>
        <dbReference type="PIRSR" id="PIRSR016262-1"/>
    </source>
</evidence>
<keyword evidence="11" id="KW-1185">Reference proteome</keyword>
<accession>D0LKT6</accession>
<dbReference type="InterPro" id="IPR020605">
    <property type="entry name" value="Octanoyltransferase_CS"/>
</dbReference>
<dbReference type="STRING" id="502025.Hoch_4158"/>
<evidence type="ECO:0000256" key="4">
    <source>
        <dbReference type="ARBA" id="ARBA00024732"/>
    </source>
</evidence>
<evidence type="ECO:0000256" key="5">
    <source>
        <dbReference type="PIRNR" id="PIRNR016262"/>
    </source>
</evidence>
<dbReference type="InterPro" id="IPR045864">
    <property type="entry name" value="aa-tRNA-synth_II/BPL/LPL"/>
</dbReference>
<dbReference type="eggNOG" id="COG0321">
    <property type="taxonomic scope" value="Bacteria"/>
</dbReference>
<dbReference type="PIRSF" id="PIRSF016262">
    <property type="entry name" value="LPLase"/>
    <property type="match status" value="1"/>
</dbReference>
<sequence length="225" mass="23510">MSLPWHWLGRVDYRTGIERQRQGRDRLLAGDASARCLLLLEHEPVITLGKHADSGNVHASAEALAARGIALERSERGGDVTYHGPGQLVVYPVVRARGVVAFLAGVAAALAEVAAQLGVPGAVWQREPAGLWLPAEARDGLAPAKLAACGIHLRRGAVTHGFALNVATPPEMWRAIVPCGLATPVSSIAEERARRGLSPPPAVAEVAALAAPALCAALEQVAPAR</sequence>
<dbReference type="GO" id="GO:0033819">
    <property type="term" value="F:lipoyl(octanoyl) transferase activity"/>
    <property type="evidence" value="ECO:0007669"/>
    <property type="project" value="UniProtKB-EC"/>
</dbReference>
<dbReference type="GO" id="GO:0009249">
    <property type="term" value="P:protein lipoylation"/>
    <property type="evidence" value="ECO:0007669"/>
    <property type="project" value="InterPro"/>
</dbReference>
<comment type="similarity">
    <text evidence="5">Belongs to the LipB family.</text>
</comment>
<keyword evidence="2 5" id="KW-0808">Transferase</keyword>
<dbReference type="UniPathway" id="UPA00538">
    <property type="reaction ID" value="UER00592"/>
</dbReference>
<keyword evidence="3 5" id="KW-0012">Acyltransferase</keyword>
<dbReference type="RefSeq" id="WP_012829254.1">
    <property type="nucleotide sequence ID" value="NC_013440.1"/>
</dbReference>
<dbReference type="PROSITE" id="PS51733">
    <property type="entry name" value="BPL_LPL_CATALYTIC"/>
    <property type="match status" value="1"/>
</dbReference>
<gene>
    <name evidence="10" type="ordered locus">Hoch_4158</name>
</gene>
<evidence type="ECO:0000313" key="10">
    <source>
        <dbReference type="EMBL" id="ACY16656.1"/>
    </source>
</evidence>
<protein>
    <recommendedName>
        <fullName evidence="5">Octanoyltransferase</fullName>
        <ecNumber evidence="5">2.3.1.181</ecNumber>
    </recommendedName>
</protein>
<dbReference type="KEGG" id="hoh:Hoch_4158"/>
<dbReference type="PROSITE" id="PS01313">
    <property type="entry name" value="LIPB"/>
    <property type="match status" value="1"/>
</dbReference>
<evidence type="ECO:0000256" key="7">
    <source>
        <dbReference type="PIRSR" id="PIRSR016262-2"/>
    </source>
</evidence>
<feature type="binding site" evidence="7">
    <location>
        <begin position="161"/>
        <end position="163"/>
    </location>
    <ligand>
        <name>substrate</name>
    </ligand>
</feature>
<dbReference type="Proteomes" id="UP000001880">
    <property type="component" value="Chromosome"/>
</dbReference>
<evidence type="ECO:0000313" key="11">
    <source>
        <dbReference type="Proteomes" id="UP000001880"/>
    </source>
</evidence>
<reference evidence="10 11" key="1">
    <citation type="journal article" date="2010" name="Stand. Genomic Sci.">
        <title>Complete genome sequence of Haliangium ochraceum type strain (SMP-2).</title>
        <authorList>
            <consortium name="US DOE Joint Genome Institute (JGI-PGF)"/>
            <person name="Ivanova N."/>
            <person name="Daum C."/>
            <person name="Lang E."/>
            <person name="Abt B."/>
            <person name="Kopitz M."/>
            <person name="Saunders E."/>
            <person name="Lapidus A."/>
            <person name="Lucas S."/>
            <person name="Glavina Del Rio T."/>
            <person name="Nolan M."/>
            <person name="Tice H."/>
            <person name="Copeland A."/>
            <person name="Cheng J.F."/>
            <person name="Chen F."/>
            <person name="Bruce D."/>
            <person name="Goodwin L."/>
            <person name="Pitluck S."/>
            <person name="Mavromatis K."/>
            <person name="Pati A."/>
            <person name="Mikhailova N."/>
            <person name="Chen A."/>
            <person name="Palaniappan K."/>
            <person name="Land M."/>
            <person name="Hauser L."/>
            <person name="Chang Y.J."/>
            <person name="Jeffries C.D."/>
            <person name="Detter J.C."/>
            <person name="Brettin T."/>
            <person name="Rohde M."/>
            <person name="Goker M."/>
            <person name="Bristow J."/>
            <person name="Markowitz V."/>
            <person name="Eisen J.A."/>
            <person name="Hugenholtz P."/>
            <person name="Kyrpides N.C."/>
            <person name="Klenk H.P."/>
        </authorList>
    </citation>
    <scope>NUCLEOTIDE SEQUENCE [LARGE SCALE GENOMIC DNA]</scope>
    <source>
        <strain evidence="11">DSM 14365 / CIP 107738 / JCM 11303 / AJ 13395 / SMP-2</strain>
    </source>
</reference>
<organism evidence="10 11">
    <name type="scientific">Haliangium ochraceum (strain DSM 14365 / JCM 11303 / SMP-2)</name>
    <dbReference type="NCBI Taxonomy" id="502025"/>
    <lineage>
        <taxon>Bacteria</taxon>
        <taxon>Pseudomonadati</taxon>
        <taxon>Myxococcota</taxon>
        <taxon>Polyangia</taxon>
        <taxon>Haliangiales</taxon>
        <taxon>Kofleriaceae</taxon>
        <taxon>Haliangium</taxon>
    </lineage>
</organism>
<evidence type="ECO:0000256" key="1">
    <source>
        <dbReference type="ARBA" id="ARBA00004821"/>
    </source>
</evidence>
<dbReference type="InterPro" id="IPR004143">
    <property type="entry name" value="BPL_LPL_catalytic"/>
</dbReference>
<evidence type="ECO:0000259" key="9">
    <source>
        <dbReference type="PROSITE" id="PS51733"/>
    </source>
</evidence>
<evidence type="ECO:0000256" key="2">
    <source>
        <dbReference type="ARBA" id="ARBA00022679"/>
    </source>
</evidence>
<feature type="active site" description="Acyl-thioester intermediate" evidence="6">
    <location>
        <position position="179"/>
    </location>
</feature>
<dbReference type="EC" id="2.3.1.181" evidence="5"/>
<dbReference type="SUPFAM" id="SSF55681">
    <property type="entry name" value="Class II aaRS and biotin synthetases"/>
    <property type="match status" value="1"/>
</dbReference>
<comment type="catalytic activity">
    <reaction evidence="5">
        <text>octanoyl-[ACP] + L-lysyl-[protein] = N(6)-octanoyl-L-lysyl-[protein] + holo-[ACP] + H(+)</text>
        <dbReference type="Rhea" id="RHEA:17665"/>
        <dbReference type="Rhea" id="RHEA-COMP:9636"/>
        <dbReference type="Rhea" id="RHEA-COMP:9685"/>
        <dbReference type="Rhea" id="RHEA-COMP:9752"/>
        <dbReference type="Rhea" id="RHEA-COMP:9928"/>
        <dbReference type="ChEBI" id="CHEBI:15378"/>
        <dbReference type="ChEBI" id="CHEBI:29969"/>
        <dbReference type="ChEBI" id="CHEBI:64479"/>
        <dbReference type="ChEBI" id="CHEBI:78463"/>
        <dbReference type="ChEBI" id="CHEBI:78809"/>
        <dbReference type="EC" id="2.3.1.181"/>
    </reaction>
</comment>
<proteinExistence type="inferred from homology"/>
<feature type="domain" description="BPL/LPL catalytic" evidence="9">
    <location>
        <begin position="31"/>
        <end position="222"/>
    </location>
</feature>
<name>D0LKT6_HALO1</name>
<feature type="site" description="Lowers pKa of active site Cys" evidence="8">
    <location>
        <position position="145"/>
    </location>
</feature>
<dbReference type="Gene3D" id="3.30.930.10">
    <property type="entry name" value="Bira Bifunctional Protein, Domain 2"/>
    <property type="match status" value="1"/>
</dbReference>
<feature type="binding site" evidence="7">
    <location>
        <begin position="148"/>
        <end position="150"/>
    </location>
    <ligand>
        <name>substrate</name>
    </ligand>
</feature>
<dbReference type="EMBL" id="CP001804">
    <property type="protein sequence ID" value="ACY16656.1"/>
    <property type="molecule type" value="Genomic_DNA"/>
</dbReference>